<organism evidence="8 9">
    <name type="scientific">Methanothrix thermoacetophila (strain DSM 6194 / JCM 14653 / NBRC 101360 / PT)</name>
    <name type="common">Methanosaeta thermophila</name>
    <dbReference type="NCBI Taxonomy" id="349307"/>
    <lineage>
        <taxon>Archaea</taxon>
        <taxon>Methanobacteriati</taxon>
        <taxon>Methanobacteriota</taxon>
        <taxon>Stenosarchaea group</taxon>
        <taxon>Methanomicrobia</taxon>
        <taxon>Methanotrichales</taxon>
        <taxon>Methanotrichaceae</taxon>
        <taxon>Methanothrix</taxon>
    </lineage>
</organism>
<dbReference type="UniPathway" id="UPA00068">
    <property type="reaction ID" value="UER00106"/>
</dbReference>
<keyword evidence="2 7" id="KW-0055">Arginine biosynthesis</keyword>
<dbReference type="PANTHER" id="PTHR23100:SF0">
    <property type="entry name" value="ARGININE BIOSYNTHESIS BIFUNCTIONAL PROTEIN ARGJ, MITOCHONDRIAL"/>
    <property type="match status" value="1"/>
</dbReference>
<dbReference type="NCBIfam" id="NF003802">
    <property type="entry name" value="PRK05388.1"/>
    <property type="match status" value="1"/>
</dbReference>
<comment type="catalytic activity">
    <reaction evidence="7">
        <text>N(2)-acetyl-L-ornithine + L-glutamate = N-acetyl-L-glutamate + L-ornithine</text>
        <dbReference type="Rhea" id="RHEA:15349"/>
        <dbReference type="ChEBI" id="CHEBI:29985"/>
        <dbReference type="ChEBI" id="CHEBI:44337"/>
        <dbReference type="ChEBI" id="CHEBI:46911"/>
        <dbReference type="ChEBI" id="CHEBI:57805"/>
        <dbReference type="EC" id="2.3.1.35"/>
    </reaction>
</comment>
<comment type="subcellular location">
    <subcellularLocation>
        <location evidence="7">Cytoplasm</location>
    </subcellularLocation>
</comment>
<dbReference type="InterPro" id="IPR002813">
    <property type="entry name" value="Arg_biosynth_ArgJ"/>
</dbReference>
<accession>A0B6F8</accession>
<comment type="similarity">
    <text evidence="1 7">Belongs to the ArgJ family.</text>
</comment>
<feature type="site" description="Cleavage; by autolysis" evidence="7">
    <location>
        <begin position="179"/>
        <end position="180"/>
    </location>
</feature>
<comment type="function">
    <text evidence="7">Catalyzes the transfer of the acetyl group from N(2)-acetylornithine to glutamate, forming N-acetylglutamate and L-ornithine.</text>
</comment>
<dbReference type="HOGENOM" id="CLU_027172_1_0_2"/>
<evidence type="ECO:0000313" key="8">
    <source>
        <dbReference type="EMBL" id="ABK14282.1"/>
    </source>
</evidence>
<feature type="site" description="Involved in the stabilization of negative charge on the oxyanion by the formation of the oxyanion hole" evidence="7">
    <location>
        <position position="108"/>
    </location>
</feature>
<dbReference type="GO" id="GO:0005737">
    <property type="term" value="C:cytoplasm"/>
    <property type="evidence" value="ECO:0007669"/>
    <property type="project" value="UniProtKB-SubCell"/>
</dbReference>
<dbReference type="MEROPS" id="T05.002"/>
<keyword evidence="4 7" id="KW-0808">Transferase</keyword>
<keyword evidence="6 7" id="KW-0012">Acyltransferase</keyword>
<evidence type="ECO:0000256" key="3">
    <source>
        <dbReference type="ARBA" id="ARBA00022605"/>
    </source>
</evidence>
<dbReference type="Proteomes" id="UP000000674">
    <property type="component" value="Chromosome"/>
</dbReference>
<dbReference type="OrthoDB" id="52592at2157"/>
<dbReference type="InterPro" id="IPR042195">
    <property type="entry name" value="ArgJ_beta_C"/>
</dbReference>
<feature type="site" description="Involved in the stabilization of negative charge on the oxyanion by the formation of the oxyanion hole" evidence="7">
    <location>
        <position position="109"/>
    </location>
</feature>
<protein>
    <recommendedName>
        <fullName evidence="7">Glutamate N-acetyltransferase</fullName>
        <ecNumber evidence="7">2.3.1.35</ecNumber>
    </recommendedName>
    <alternativeName>
        <fullName evidence="7">Ornithine acetyltransferase</fullName>
        <shortName evidence="7">OATase</shortName>
    </alternativeName>
    <alternativeName>
        <fullName evidence="7">Ornithine transacetylase</fullName>
    </alternativeName>
    <component>
        <recommendedName>
            <fullName evidence="7">Glutamate N-acetyltransferase alpha chain</fullName>
        </recommendedName>
    </component>
    <component>
        <recommendedName>
            <fullName evidence="7">Glutamate N-acetyltransferase beta chain</fullName>
        </recommendedName>
    </component>
</protein>
<dbReference type="InterPro" id="IPR016117">
    <property type="entry name" value="ArgJ-like_dom_sf"/>
</dbReference>
<dbReference type="SUPFAM" id="SSF56266">
    <property type="entry name" value="DmpA/ArgJ-like"/>
    <property type="match status" value="1"/>
</dbReference>
<dbReference type="Gene3D" id="3.10.20.340">
    <property type="entry name" value="ArgJ beta chain, C-terminal domain"/>
    <property type="match status" value="1"/>
</dbReference>
<dbReference type="EMBL" id="CP000477">
    <property type="protein sequence ID" value="ABK14282.1"/>
    <property type="molecule type" value="Genomic_DNA"/>
</dbReference>
<gene>
    <name evidence="7" type="primary">argJ</name>
    <name evidence="8" type="ordered locus">Mthe_0491</name>
</gene>
<dbReference type="NCBIfam" id="TIGR00120">
    <property type="entry name" value="ArgJ"/>
    <property type="match status" value="1"/>
</dbReference>
<dbReference type="FunFam" id="3.10.20.340:FF:000001">
    <property type="entry name" value="Arginine biosynthesis bifunctional protein ArgJ, chloroplastic"/>
    <property type="match status" value="1"/>
</dbReference>
<dbReference type="RefSeq" id="WP_011695680.1">
    <property type="nucleotide sequence ID" value="NC_008553.1"/>
</dbReference>
<feature type="binding site" evidence="7">
    <location>
        <position position="169"/>
    </location>
    <ligand>
        <name>substrate</name>
    </ligand>
</feature>
<feature type="binding site" evidence="7">
    <location>
        <position position="180"/>
    </location>
    <ligand>
        <name>substrate</name>
    </ligand>
</feature>
<dbReference type="GO" id="GO:0004042">
    <property type="term" value="F:L-glutamate N-acetyltransferase activity"/>
    <property type="evidence" value="ECO:0007669"/>
    <property type="project" value="TreeGrafter"/>
</dbReference>
<feature type="binding site" evidence="7">
    <location>
        <position position="257"/>
    </location>
    <ligand>
        <name>substrate</name>
    </ligand>
</feature>
<dbReference type="GeneID" id="4463238"/>
<dbReference type="Gene3D" id="3.60.70.12">
    <property type="entry name" value="L-amino peptidase D-ALA esterase/amidase"/>
    <property type="match status" value="1"/>
</dbReference>
<keyword evidence="5 7" id="KW-0068">Autocatalytic cleavage</keyword>
<feature type="binding site" evidence="7">
    <location>
        <position position="147"/>
    </location>
    <ligand>
        <name>substrate</name>
    </ligand>
</feature>
<comment type="subunit">
    <text evidence="7">Heterotetramer of two alpha and two beta chains.</text>
</comment>
<keyword evidence="9" id="KW-1185">Reference proteome</keyword>
<feature type="chain" id="PRO_5044352678" description="Glutamate N-acetyltransferase alpha chain" evidence="7">
    <location>
        <begin position="1"/>
        <end position="179"/>
    </location>
</feature>
<feature type="binding site" evidence="7">
    <location>
        <position position="383"/>
    </location>
    <ligand>
        <name>substrate</name>
    </ligand>
</feature>
<sequence>MREIDGGICAVPGVRACGIKRGRYGVAMIACSGYAAGVFTRNRVRAAPIEVTIDHLRRSGGRTEGIIANSGSANAYTGVRGIRDAERMAGIMAGILGCSPEMISVASTGVIGRYLDLDLISSLAKEVVPSLRTSPDASSDAARAIMTTDTRVKEIAVEHEGFHMGGICKGAGMIEPDMATMLAFIYTDADVGPGLYPFLKEAVDVSFNMLTVDGDTSTNDTVLLTSTRMVECDPDSFKEAMEYVCVSLARMIARDGEGATKAMEVEVTGAASSEDARRAAKSIARSNLVKAALYGEDPNWGRIVCAAGRSGAEFDPTKISLSISSSIGSVLLVDRGIIVDGVLEEAKKVMSSDEIFIHIDLGAGAGSARSFGCDLSHEYVNINAKYTT</sequence>
<dbReference type="GO" id="GO:0006592">
    <property type="term" value="P:ornithine biosynthetic process"/>
    <property type="evidence" value="ECO:0007669"/>
    <property type="project" value="TreeGrafter"/>
</dbReference>
<reference evidence="8 9" key="1">
    <citation type="submission" date="2006-10" db="EMBL/GenBank/DDBJ databases">
        <title>Complete sequence of Methanosaeta thermophila PT.</title>
        <authorList>
            <consortium name="US DOE Joint Genome Institute"/>
            <person name="Copeland A."/>
            <person name="Lucas S."/>
            <person name="Lapidus A."/>
            <person name="Barry K."/>
            <person name="Detter J.C."/>
            <person name="Glavina del Rio T."/>
            <person name="Hammon N."/>
            <person name="Israni S."/>
            <person name="Pitluck S."/>
            <person name="Chain P."/>
            <person name="Malfatti S."/>
            <person name="Shin M."/>
            <person name="Vergez L."/>
            <person name="Schmutz J."/>
            <person name="Larimer F."/>
            <person name="Land M."/>
            <person name="Hauser L."/>
            <person name="Kyrpides N."/>
            <person name="Kim E."/>
            <person name="Smith K.S."/>
            <person name="Ingram-Smith C."/>
            <person name="Richardson P."/>
        </authorList>
    </citation>
    <scope>NUCLEOTIDE SEQUENCE [LARGE SCALE GENOMIC DNA]</scope>
    <source>
        <strain evidence="9">DSM 6194 / JCM 14653 / NBRC 101360 / PT</strain>
    </source>
</reference>
<evidence type="ECO:0000256" key="2">
    <source>
        <dbReference type="ARBA" id="ARBA00022571"/>
    </source>
</evidence>
<evidence type="ECO:0000313" key="9">
    <source>
        <dbReference type="Proteomes" id="UP000000674"/>
    </source>
</evidence>
<dbReference type="STRING" id="349307.Mthe_0491"/>
<evidence type="ECO:0000256" key="6">
    <source>
        <dbReference type="ARBA" id="ARBA00023315"/>
    </source>
</evidence>
<dbReference type="GO" id="GO:0006526">
    <property type="term" value="P:L-arginine biosynthetic process"/>
    <property type="evidence" value="ECO:0007669"/>
    <property type="project" value="UniProtKB-UniRule"/>
</dbReference>
<dbReference type="AlphaFoldDB" id="A0B6F8"/>
<proteinExistence type="inferred from homology"/>
<dbReference type="CDD" id="cd02152">
    <property type="entry name" value="OAT"/>
    <property type="match status" value="1"/>
</dbReference>
<dbReference type="EC" id="2.3.1.35" evidence="7"/>
<dbReference type="KEGG" id="mtp:Mthe_0491"/>
<feature type="binding site" evidence="7">
    <location>
        <position position="388"/>
    </location>
    <ligand>
        <name>substrate</name>
    </ligand>
</feature>
<feature type="active site" description="Nucleophile" evidence="7">
    <location>
        <position position="180"/>
    </location>
</feature>
<name>A0B6F8_METTP</name>
<keyword evidence="7" id="KW-0963">Cytoplasm</keyword>
<dbReference type="PANTHER" id="PTHR23100">
    <property type="entry name" value="ARGININE BIOSYNTHESIS BIFUNCTIONAL PROTEIN ARGJ"/>
    <property type="match status" value="1"/>
</dbReference>
<dbReference type="Pfam" id="PF01960">
    <property type="entry name" value="ArgJ"/>
    <property type="match status" value="1"/>
</dbReference>
<comment type="pathway">
    <text evidence="7">Amino-acid biosynthesis; L-arginine biosynthesis; L-ornithine and N-acetyl-L-glutamate from L-glutamate and N(2)-acetyl-L-ornithine (cyclic): step 1/1.</text>
</comment>
<dbReference type="GO" id="GO:0004358">
    <property type="term" value="F:L-glutamate N-acetyltransferase activity, acting on acetyl-L-ornithine as donor"/>
    <property type="evidence" value="ECO:0007669"/>
    <property type="project" value="UniProtKB-UniRule"/>
</dbReference>
<evidence type="ECO:0000256" key="5">
    <source>
        <dbReference type="ARBA" id="ARBA00022813"/>
    </source>
</evidence>
<evidence type="ECO:0000256" key="1">
    <source>
        <dbReference type="ARBA" id="ARBA00006774"/>
    </source>
</evidence>
<feature type="chain" id="PRO_5044352677" description="Glutamate N-acetyltransferase beta chain" evidence="7">
    <location>
        <begin position="180"/>
        <end position="388"/>
    </location>
</feature>
<evidence type="ECO:0000256" key="7">
    <source>
        <dbReference type="HAMAP-Rule" id="MF_01106"/>
    </source>
</evidence>
<keyword evidence="3 7" id="KW-0028">Amino-acid biosynthesis</keyword>
<evidence type="ECO:0000256" key="4">
    <source>
        <dbReference type="ARBA" id="ARBA00022679"/>
    </source>
</evidence>
<dbReference type="HAMAP" id="MF_01106">
    <property type="entry name" value="ArgJ"/>
    <property type="match status" value="1"/>
</dbReference>